<feature type="region of interest" description="Disordered" evidence="1">
    <location>
        <begin position="357"/>
        <end position="446"/>
    </location>
</feature>
<feature type="signal peptide" evidence="2">
    <location>
        <begin position="1"/>
        <end position="25"/>
    </location>
</feature>
<sequence>MKKLHIPIFAILISLVMASAGCKSAPPAEPEVVPVPEETQEAPAVESKPVDDQLTALRDRAEELHKTGVAYGIDRVKPESWGEASSLRDAGLKAYGSDYDASVDSFTRAIALYEKIIDESFAAIVDDLERQIREARASAVGAGADSYYPEQFSMADAVADDARAKKESGDLAAAYDAGQIALMRYLVLDKAMQVLANKQAVDQNDFAQYAPEDYEAAHGKYDEAVSLYGVSDAACLEAVDQALLLSEKVLNAGYKVWAEKARAQAVEIRDLCDSIKASRSMKAEYDEALGYFKAAQSSAEANSWHAAYQSWTDASHAFTVVHQAVLLKKNAADLAIANARARQDESSALAQQADELLPLPPDAEGFSDDETVEPGTEIEAPAADEAAPLESYATEAPAADEVESVAEEPASEEPESIVSHDPESVSVEVEETESAEIEETVLEETK</sequence>
<name>A0AAE3EG50_9SPIR</name>
<dbReference type="RefSeq" id="WP_230753533.1">
    <property type="nucleotide sequence ID" value="NZ_JAINWA010000001.1"/>
</dbReference>
<evidence type="ECO:0000256" key="1">
    <source>
        <dbReference type="SAM" id="MobiDB-lite"/>
    </source>
</evidence>
<dbReference type="EMBL" id="JAINWA010000001">
    <property type="protein sequence ID" value="MCD1653917.1"/>
    <property type="molecule type" value="Genomic_DNA"/>
</dbReference>
<reference evidence="3" key="1">
    <citation type="submission" date="2021-08" db="EMBL/GenBank/DDBJ databases">
        <title>Comparative analyses of Brucepasteria parasyntrophica and Teretinema zuelzerae.</title>
        <authorList>
            <person name="Song Y."/>
            <person name="Brune A."/>
        </authorList>
    </citation>
    <scope>NUCLEOTIDE SEQUENCE</scope>
    <source>
        <strain evidence="3">DSM 1903</strain>
    </source>
</reference>
<feature type="compositionally biased region" description="Acidic residues" evidence="1">
    <location>
        <begin position="398"/>
        <end position="415"/>
    </location>
</feature>
<feature type="compositionally biased region" description="Low complexity" evidence="1">
    <location>
        <begin position="379"/>
        <end position="388"/>
    </location>
</feature>
<dbReference type="AlphaFoldDB" id="A0AAE3EG50"/>
<evidence type="ECO:0000313" key="3">
    <source>
        <dbReference type="EMBL" id="MCD1653917.1"/>
    </source>
</evidence>
<evidence type="ECO:0000313" key="4">
    <source>
        <dbReference type="Proteomes" id="UP001198163"/>
    </source>
</evidence>
<evidence type="ECO:0000256" key="2">
    <source>
        <dbReference type="SAM" id="SignalP"/>
    </source>
</evidence>
<organism evidence="3 4">
    <name type="scientific">Teretinema zuelzerae</name>
    <dbReference type="NCBI Taxonomy" id="156"/>
    <lineage>
        <taxon>Bacteria</taxon>
        <taxon>Pseudomonadati</taxon>
        <taxon>Spirochaetota</taxon>
        <taxon>Spirochaetia</taxon>
        <taxon>Spirochaetales</taxon>
        <taxon>Treponemataceae</taxon>
        <taxon>Teretinema</taxon>
    </lineage>
</organism>
<protein>
    <recommendedName>
        <fullName evidence="5">Treponemal membrane protein A</fullName>
    </recommendedName>
</protein>
<comment type="caution">
    <text evidence="3">The sequence shown here is derived from an EMBL/GenBank/DDBJ whole genome shotgun (WGS) entry which is preliminary data.</text>
</comment>
<dbReference type="PROSITE" id="PS51257">
    <property type="entry name" value="PROKAR_LIPOPROTEIN"/>
    <property type="match status" value="1"/>
</dbReference>
<dbReference type="Proteomes" id="UP001198163">
    <property type="component" value="Unassembled WGS sequence"/>
</dbReference>
<keyword evidence="4" id="KW-1185">Reference proteome</keyword>
<feature type="chain" id="PRO_5041926110" description="Treponemal membrane protein A" evidence="2">
    <location>
        <begin position="26"/>
        <end position="446"/>
    </location>
</feature>
<evidence type="ECO:0008006" key="5">
    <source>
        <dbReference type="Google" id="ProtNLM"/>
    </source>
</evidence>
<proteinExistence type="predicted"/>
<keyword evidence="2" id="KW-0732">Signal</keyword>
<accession>A0AAE3EG50</accession>
<gene>
    <name evidence="3" type="ORF">K7J14_04300</name>
</gene>
<feature type="compositionally biased region" description="Acidic residues" evidence="1">
    <location>
        <begin position="428"/>
        <end position="446"/>
    </location>
</feature>